<keyword evidence="4" id="KW-0378">Hydrolase</keyword>
<dbReference type="GO" id="GO:0007165">
    <property type="term" value="P:signal transduction"/>
    <property type="evidence" value="ECO:0007669"/>
    <property type="project" value="TreeGrafter"/>
</dbReference>
<dbReference type="EMBL" id="WTPW01000229">
    <property type="protein sequence ID" value="KAF0532606.1"/>
    <property type="molecule type" value="Genomic_DNA"/>
</dbReference>
<dbReference type="PROSITE" id="PS51904">
    <property type="entry name" value="GLYCOSYL_HYDROL_F25_2"/>
    <property type="match status" value="1"/>
</dbReference>
<comment type="similarity">
    <text evidence="1">Belongs to the glycosyl hydrolase 25 family.</text>
</comment>
<dbReference type="GO" id="GO:0016998">
    <property type="term" value="P:cell wall macromolecule catabolic process"/>
    <property type="evidence" value="ECO:0007669"/>
    <property type="project" value="InterPro"/>
</dbReference>
<dbReference type="AlphaFoldDB" id="A0A8H4AU92"/>
<evidence type="ECO:0000256" key="3">
    <source>
        <dbReference type="SAM" id="SignalP"/>
    </source>
</evidence>
<dbReference type="GO" id="GO:0003796">
    <property type="term" value="F:lysozyme activity"/>
    <property type="evidence" value="ECO:0007669"/>
    <property type="project" value="InterPro"/>
</dbReference>
<feature type="chain" id="PRO_5034897985" evidence="3">
    <location>
        <begin position="25"/>
        <end position="248"/>
    </location>
</feature>
<sequence>MYPNYQHIIIIILCIVLIVPKANAYSYAVDAGDPPGIQMASSWSCAKSEGFNRAIIQCYSEYCAQGGGISSTCLGNYQNAINGGYKYIDLYFFPCTGVAYNCKSPQTQVNDLVTFVNQNKMLVQTIWIDFEIDNTLSCSQNWSQDKESNLALAKQFTEAAKATSLNWGIYSTYGQWITLFGDEQAVVDSSFKIWYANYQTPPQQNYDDWNSTAFGGFITPSGKQYTEYNGQCGTYDLNIFTFSTGAPE</sequence>
<dbReference type="OrthoDB" id="2251794at2759"/>
<dbReference type="GO" id="GO:0009253">
    <property type="term" value="P:peptidoglycan catabolic process"/>
    <property type="evidence" value="ECO:0007669"/>
    <property type="project" value="InterPro"/>
</dbReference>
<dbReference type="InterPro" id="IPR017853">
    <property type="entry name" value="GH"/>
</dbReference>
<feature type="signal peptide" evidence="3">
    <location>
        <begin position="1"/>
        <end position="24"/>
    </location>
</feature>
<dbReference type="PANTHER" id="PTHR23208">
    <property type="entry name" value="LYSOZYME PROTEIN"/>
    <property type="match status" value="1"/>
</dbReference>
<comment type="caution">
    <text evidence="4">The sequence shown here is derived from an EMBL/GenBank/DDBJ whole genome shotgun (WGS) entry which is preliminary data.</text>
</comment>
<dbReference type="SUPFAM" id="SSF51445">
    <property type="entry name" value="(Trans)glycosidases"/>
    <property type="match status" value="1"/>
</dbReference>
<protein>
    <submittedName>
        <fullName evidence="4">Glycoside hydrolase family 25 protein</fullName>
    </submittedName>
</protein>
<dbReference type="PANTHER" id="PTHR23208:SF36">
    <property type="entry name" value="LYSOZYME-RELATED"/>
    <property type="match status" value="1"/>
</dbReference>
<proteinExistence type="inferred from homology"/>
<evidence type="ECO:0000313" key="5">
    <source>
        <dbReference type="Proteomes" id="UP000439903"/>
    </source>
</evidence>
<dbReference type="Proteomes" id="UP000439903">
    <property type="component" value="Unassembled WGS sequence"/>
</dbReference>
<evidence type="ECO:0000313" key="4">
    <source>
        <dbReference type="EMBL" id="KAF0532606.1"/>
    </source>
</evidence>
<name>A0A8H4AU92_GIGMA</name>
<keyword evidence="5" id="KW-1185">Reference proteome</keyword>
<gene>
    <name evidence="4" type="ORF">F8M41_011107</name>
</gene>
<reference evidence="4 5" key="1">
    <citation type="journal article" date="2019" name="Environ. Microbiol.">
        <title>At the nexus of three kingdoms: the genome of the mycorrhizal fungus Gigaspora margarita provides insights into plant, endobacterial and fungal interactions.</title>
        <authorList>
            <person name="Venice F."/>
            <person name="Ghignone S."/>
            <person name="Salvioli di Fossalunga A."/>
            <person name="Amselem J."/>
            <person name="Novero M."/>
            <person name="Xianan X."/>
            <person name="Sedzielewska Toro K."/>
            <person name="Morin E."/>
            <person name="Lipzen A."/>
            <person name="Grigoriev I.V."/>
            <person name="Henrissat B."/>
            <person name="Martin F.M."/>
            <person name="Bonfante P."/>
        </authorList>
    </citation>
    <scope>NUCLEOTIDE SEQUENCE [LARGE SCALE GENOMIC DNA]</scope>
    <source>
        <strain evidence="4 5">BEG34</strain>
    </source>
</reference>
<dbReference type="InterPro" id="IPR002053">
    <property type="entry name" value="Glyco_hydro_25"/>
</dbReference>
<organism evidence="4 5">
    <name type="scientific">Gigaspora margarita</name>
    <dbReference type="NCBI Taxonomy" id="4874"/>
    <lineage>
        <taxon>Eukaryota</taxon>
        <taxon>Fungi</taxon>
        <taxon>Fungi incertae sedis</taxon>
        <taxon>Mucoromycota</taxon>
        <taxon>Glomeromycotina</taxon>
        <taxon>Glomeromycetes</taxon>
        <taxon>Diversisporales</taxon>
        <taxon>Gigasporaceae</taxon>
        <taxon>Gigaspora</taxon>
    </lineage>
</organism>
<accession>A0A8H4AU92</accession>
<dbReference type="InterPro" id="IPR051595">
    <property type="entry name" value="GH25_Enzymes"/>
</dbReference>
<dbReference type="Gene3D" id="3.20.20.80">
    <property type="entry name" value="Glycosidases"/>
    <property type="match status" value="1"/>
</dbReference>
<evidence type="ECO:0000256" key="1">
    <source>
        <dbReference type="ARBA" id="ARBA00010646"/>
    </source>
</evidence>
<keyword evidence="2 3" id="KW-0732">Signal</keyword>
<evidence type="ECO:0000256" key="2">
    <source>
        <dbReference type="ARBA" id="ARBA00022729"/>
    </source>
</evidence>